<dbReference type="RefSeq" id="WP_120400895.1">
    <property type="nucleotide sequence ID" value="NZ_RAXV01000001.1"/>
</dbReference>
<proteinExistence type="predicted"/>
<dbReference type="OrthoDB" id="6704624at2"/>
<dbReference type="InterPro" id="IPR046158">
    <property type="entry name" value="DUF6160"/>
</dbReference>
<feature type="domain" description="DUF6160" evidence="1">
    <location>
        <begin position="1"/>
        <end position="90"/>
    </location>
</feature>
<dbReference type="Pfam" id="PF19657">
    <property type="entry name" value="DUF6160"/>
    <property type="match status" value="1"/>
</dbReference>
<reference evidence="2 3" key="1">
    <citation type="submission" date="2018-09" db="EMBL/GenBank/DDBJ databases">
        <title>The draft genome of Acinetobacter spp. strains.</title>
        <authorList>
            <person name="Qin J."/>
            <person name="Feng Y."/>
            <person name="Zong Z."/>
        </authorList>
    </citation>
    <scope>NUCLEOTIDE SEQUENCE [LARGE SCALE GENOMIC DNA]</scope>
    <source>
        <strain evidence="2 3">WCHAc060012</strain>
    </source>
</reference>
<keyword evidence="3" id="KW-1185">Reference proteome</keyword>
<evidence type="ECO:0000313" key="3">
    <source>
        <dbReference type="Proteomes" id="UP000282388"/>
    </source>
</evidence>
<gene>
    <name evidence="2" type="ORF">D7V32_00040</name>
</gene>
<sequence length="761" mass="81109">MNKIIKLNLLTACVCIANQGYALEVLNDQVLGSVTGQDGITITHEVSRVEVAQANWIDYSEANKAPIKLSLHDVKITPNANNTNIVSKLDLDVGATQLASGAVGAGIQLRASVSPFTAVASKIMMVCSPNCAPGEQDQNLGSLSISTISPLEVYLATTNGLFNRNDKAHLDLKLQNATISHGMNGNSLVLKDFNFNLSADGYMYIDPKDGIVLTTMSADGQTDNFVELGRVEDKSSNVHSSRTGAATKPGVNVELRYGKTGETPGNLIRLGASGALSNGKIMLNANQAGAANFNIVNDKRNETAKQAANGYGFTQGGGLHMAMSADFTRADAGKDTVSGRTPTTFELGHSGTGSYAIEFSNLTRLNVRNSDAAGAPLSSSNAYIDFGDIYINTVRTNSLGFVVNDQMKTLLGAAANELIYNPSPTVNPQTMTLVAVRGMDFQAIARKARFISDNSLPVNDASSGTWGLGIPIYNLNANLGIYAQSYSRGGVEKSGLGYDLAMSTEGYRFDEKTGNAYTTSIIVLDGEQRTLANGAKGEEVNYYAGLRNIDSYIKAKGVIGFEDREIYIRADNLLVAAKAEIAIGQLPGSLYNCTAECGNKIVPIDNFGRKDDVLTSIAFKLDGKGELFIIPGLESANATPDTNFLSLKANFEFNPLKDNSDRGSYVSISNEDQTASGTNVSSINLNKIQGDLGVEARIHMKKDRVVLDNQVKFNRQATDSSLGKVFSAEVAMMPKSGNMQKIADFVIPGGTMRSTLGIAPR</sequence>
<comment type="caution">
    <text evidence="2">The sequence shown here is derived from an EMBL/GenBank/DDBJ whole genome shotgun (WGS) entry which is preliminary data.</text>
</comment>
<dbReference type="EMBL" id="RAXV01000001">
    <property type="protein sequence ID" value="RKG34510.1"/>
    <property type="molecule type" value="Genomic_DNA"/>
</dbReference>
<evidence type="ECO:0000313" key="2">
    <source>
        <dbReference type="EMBL" id="RKG34510.1"/>
    </source>
</evidence>
<accession>A0A3A8EUX6</accession>
<dbReference type="Proteomes" id="UP000282388">
    <property type="component" value="Unassembled WGS sequence"/>
</dbReference>
<organism evidence="2 3">
    <name type="scientific">Acinetobacter tianfuensis</name>
    <dbReference type="NCBI Taxonomy" id="2419603"/>
    <lineage>
        <taxon>Bacteria</taxon>
        <taxon>Pseudomonadati</taxon>
        <taxon>Pseudomonadota</taxon>
        <taxon>Gammaproteobacteria</taxon>
        <taxon>Moraxellales</taxon>
        <taxon>Moraxellaceae</taxon>
        <taxon>Acinetobacter</taxon>
    </lineage>
</organism>
<name>A0A3A8EUX6_9GAMM</name>
<protein>
    <recommendedName>
        <fullName evidence="1">DUF6160 domain-containing protein</fullName>
    </recommendedName>
</protein>
<evidence type="ECO:0000259" key="1">
    <source>
        <dbReference type="Pfam" id="PF19657"/>
    </source>
</evidence>
<dbReference type="AlphaFoldDB" id="A0A3A8EUX6"/>